<dbReference type="AlphaFoldDB" id="A0A143QPM6"/>
<dbReference type="RefSeq" id="WP_167326732.1">
    <property type="nucleotide sequence ID" value="NZ_CAKKLU010000012.1"/>
</dbReference>
<dbReference type="KEGG" id="rhs:A3Q41_03066"/>
<proteinExistence type="predicted"/>
<name>A0A143QPM6_RHOFA</name>
<dbReference type="PATRIC" id="fig|1653479.3.peg.3101"/>
<dbReference type="EMBL" id="CP015220">
    <property type="protein sequence ID" value="AMY24357.1"/>
    <property type="molecule type" value="Genomic_DNA"/>
</dbReference>
<reference evidence="2" key="2">
    <citation type="submission" date="2016-04" db="EMBL/GenBank/DDBJ databases">
        <title>Complete Genome and Plasmid Sequences for Rhodococcus fascians D188 and Draft Sequences for Rhodococcus spp. Isolates PBTS 1 and PBTS 2.</title>
        <authorList>
            <person name="Stamer R."/>
            <person name="Vereecke D."/>
            <person name="Zhang Y."/>
            <person name="Schilkey F."/>
            <person name="Devitt N."/>
            <person name="Randall J."/>
        </authorList>
    </citation>
    <scope>NUCLEOTIDE SEQUENCE [LARGE SCALE GENOMIC DNA]</scope>
    <source>
        <strain evidence="2">PBTS2</strain>
    </source>
</reference>
<organism evidence="1 2">
    <name type="scientific">Rhodococcoides fascians</name>
    <name type="common">Rhodococcus fascians</name>
    <dbReference type="NCBI Taxonomy" id="1828"/>
    <lineage>
        <taxon>Bacteria</taxon>
        <taxon>Bacillati</taxon>
        <taxon>Actinomycetota</taxon>
        <taxon>Actinomycetes</taxon>
        <taxon>Mycobacteriales</taxon>
        <taxon>Nocardiaceae</taxon>
        <taxon>Rhodococcoides</taxon>
    </lineage>
</organism>
<evidence type="ECO:0000313" key="2">
    <source>
        <dbReference type="Proteomes" id="UP000076038"/>
    </source>
</evidence>
<reference evidence="1 2" key="1">
    <citation type="journal article" date="2016" name="Genome Announc.">
        <title>Complete Genome and Plasmid Sequences for Rhodococcus fascians D188 and Draft Sequences for Rhodococcus Isolates PBTS 1 and PBTS 2.</title>
        <authorList>
            <person name="Stamler R.A."/>
            <person name="Vereecke D."/>
            <person name="Zhang Y."/>
            <person name="Schilkey F."/>
            <person name="Devitt N."/>
            <person name="Randall J.J."/>
        </authorList>
    </citation>
    <scope>NUCLEOTIDE SEQUENCE [LARGE SCALE GENOMIC DNA]</scope>
    <source>
        <strain evidence="1 2">PBTS2</strain>
    </source>
</reference>
<evidence type="ECO:0000313" key="1">
    <source>
        <dbReference type="EMBL" id="AMY24357.1"/>
    </source>
</evidence>
<protein>
    <submittedName>
        <fullName evidence="1">Uncharacterized protein</fullName>
    </submittedName>
</protein>
<gene>
    <name evidence="1" type="ORF">A3Q41_03066</name>
</gene>
<keyword evidence="2" id="KW-1185">Reference proteome</keyword>
<dbReference type="GeneID" id="93553230"/>
<dbReference type="Proteomes" id="UP000076038">
    <property type="component" value="Chromosome"/>
</dbReference>
<sequence length="51" mass="5670">MSSLTQKLTAFARSPQGKQMIDRARRYATKPENQAKLKQLGTKFTGKGGRS</sequence>
<accession>A0A143QPM6</accession>